<sequence>MPRKKSFLKLYLPMVVLGIVIVFCAGMLFRPDEDLIQNIAPDEAHEQSKGRISVVKADVYDKQQDSDYLVYFYSDECHVCNSYKPTLEKYRSSEDALNVYGVDVLDPDAKTILKNLNINETPTLIRITRGIESWRALGDLPISLLPIHPEKI</sequence>
<keyword evidence="1" id="KW-1133">Transmembrane helix</keyword>
<gene>
    <name evidence="3" type="ORF">P5G61_22350</name>
</gene>
<name>A0ABT8JFY3_9BACL</name>
<dbReference type="InterPro" id="IPR013766">
    <property type="entry name" value="Thioredoxin_domain"/>
</dbReference>
<dbReference type="Gene3D" id="3.40.30.10">
    <property type="entry name" value="Glutaredoxin"/>
    <property type="match status" value="1"/>
</dbReference>
<organism evidence="3 4">
    <name type="scientific">Paenibacillus vandeheii</name>
    <dbReference type="NCBI Taxonomy" id="3035917"/>
    <lineage>
        <taxon>Bacteria</taxon>
        <taxon>Bacillati</taxon>
        <taxon>Bacillota</taxon>
        <taxon>Bacilli</taxon>
        <taxon>Bacillales</taxon>
        <taxon>Paenibacillaceae</taxon>
        <taxon>Paenibacillus</taxon>
    </lineage>
</organism>
<evidence type="ECO:0000256" key="1">
    <source>
        <dbReference type="SAM" id="Phobius"/>
    </source>
</evidence>
<dbReference type="Proteomes" id="UP001174205">
    <property type="component" value="Unassembled WGS sequence"/>
</dbReference>
<dbReference type="EMBL" id="JAROCD010000011">
    <property type="protein sequence ID" value="MDN4604001.1"/>
    <property type="molecule type" value="Genomic_DNA"/>
</dbReference>
<dbReference type="SUPFAM" id="SSF52833">
    <property type="entry name" value="Thioredoxin-like"/>
    <property type="match status" value="1"/>
</dbReference>
<keyword evidence="1" id="KW-0812">Transmembrane</keyword>
<dbReference type="CDD" id="cd02947">
    <property type="entry name" value="TRX_family"/>
    <property type="match status" value="1"/>
</dbReference>
<proteinExistence type="predicted"/>
<evidence type="ECO:0000313" key="3">
    <source>
        <dbReference type="EMBL" id="MDN4604001.1"/>
    </source>
</evidence>
<dbReference type="RefSeq" id="WP_024633671.1">
    <property type="nucleotide sequence ID" value="NZ_JAROCD010000011.1"/>
</dbReference>
<reference evidence="3" key="1">
    <citation type="submission" date="2023-03" db="EMBL/GenBank/DDBJ databases">
        <title>MT1 and MT2 Draft Genomes of Novel Species.</title>
        <authorList>
            <person name="Venkateswaran K."/>
        </authorList>
    </citation>
    <scope>NUCLEOTIDE SEQUENCE</scope>
    <source>
        <strain evidence="3">F6_3S_P_1C</strain>
    </source>
</reference>
<feature type="transmembrane region" description="Helical" evidence="1">
    <location>
        <begin position="7"/>
        <end position="29"/>
    </location>
</feature>
<comment type="caution">
    <text evidence="3">The sequence shown here is derived from an EMBL/GenBank/DDBJ whole genome shotgun (WGS) entry which is preliminary data.</text>
</comment>
<dbReference type="PROSITE" id="PS51352">
    <property type="entry name" value="THIOREDOXIN_2"/>
    <property type="match status" value="1"/>
</dbReference>
<dbReference type="Pfam" id="PF00085">
    <property type="entry name" value="Thioredoxin"/>
    <property type="match status" value="1"/>
</dbReference>
<evidence type="ECO:0000313" key="4">
    <source>
        <dbReference type="Proteomes" id="UP001174205"/>
    </source>
</evidence>
<evidence type="ECO:0000259" key="2">
    <source>
        <dbReference type="PROSITE" id="PS51352"/>
    </source>
</evidence>
<keyword evidence="1" id="KW-0472">Membrane</keyword>
<accession>A0ABT8JFY3</accession>
<protein>
    <submittedName>
        <fullName evidence="3">Thioredoxin family protein</fullName>
    </submittedName>
</protein>
<keyword evidence="4" id="KW-1185">Reference proteome</keyword>
<feature type="domain" description="Thioredoxin" evidence="2">
    <location>
        <begin position="34"/>
        <end position="152"/>
    </location>
</feature>
<dbReference type="InterPro" id="IPR036249">
    <property type="entry name" value="Thioredoxin-like_sf"/>
</dbReference>